<keyword evidence="7" id="KW-1185">Reference proteome</keyword>
<feature type="domain" description="Lipoyl-binding" evidence="5">
    <location>
        <begin position="64"/>
        <end position="146"/>
    </location>
</feature>
<dbReference type="InterPro" id="IPR017453">
    <property type="entry name" value="GCV_H_sub"/>
</dbReference>
<evidence type="ECO:0000313" key="7">
    <source>
        <dbReference type="Proteomes" id="UP001491310"/>
    </source>
</evidence>
<comment type="cofactor">
    <cofactor evidence="4">
        <name>(R)-lipoate</name>
        <dbReference type="ChEBI" id="CHEBI:83088"/>
    </cofactor>
    <text evidence="4">Binds 1 lipoyl cofactor covalently.</text>
</comment>
<dbReference type="Pfam" id="PF01597">
    <property type="entry name" value="GCV_H"/>
    <property type="match status" value="1"/>
</dbReference>
<protein>
    <recommendedName>
        <fullName evidence="4">Glycine cleavage system H protein</fullName>
    </recommendedName>
</protein>
<proteinExistence type="inferred from homology"/>
<reference evidence="6 7" key="1">
    <citation type="journal article" date="2024" name="Nat. Commun.">
        <title>Phylogenomics reveals the evolutionary origins of lichenization in chlorophyte algae.</title>
        <authorList>
            <person name="Puginier C."/>
            <person name="Libourel C."/>
            <person name="Otte J."/>
            <person name="Skaloud P."/>
            <person name="Haon M."/>
            <person name="Grisel S."/>
            <person name="Petersen M."/>
            <person name="Berrin J.G."/>
            <person name="Delaux P.M."/>
            <person name="Dal Grande F."/>
            <person name="Keller J."/>
        </authorList>
    </citation>
    <scope>NUCLEOTIDE SEQUENCE [LARGE SCALE GENOMIC DNA]</scope>
    <source>
        <strain evidence="6 7">SAG 216-7</strain>
    </source>
</reference>
<dbReference type="InterPro" id="IPR002930">
    <property type="entry name" value="GCV_H"/>
</dbReference>
<evidence type="ECO:0000256" key="4">
    <source>
        <dbReference type="RuleBase" id="RU364055"/>
    </source>
</evidence>
<dbReference type="PROSITE" id="PS50968">
    <property type="entry name" value="BIOTINYL_LIPOYL"/>
    <property type="match status" value="1"/>
</dbReference>
<gene>
    <name evidence="6" type="ORF">WJX75_004214</name>
</gene>
<comment type="subcellular location">
    <subcellularLocation>
        <location evidence="4">Mitochondrion</location>
    </subcellularLocation>
</comment>
<dbReference type="PANTHER" id="PTHR11715">
    <property type="entry name" value="GLYCINE CLEAVAGE SYSTEM H PROTEIN"/>
    <property type="match status" value="1"/>
</dbReference>
<keyword evidence="4" id="KW-0496">Mitochondrion</keyword>
<dbReference type="NCBIfam" id="NF002270">
    <property type="entry name" value="PRK01202.1"/>
    <property type="match status" value="1"/>
</dbReference>
<dbReference type="SUPFAM" id="SSF51230">
    <property type="entry name" value="Single hybrid motif"/>
    <property type="match status" value="1"/>
</dbReference>
<evidence type="ECO:0000259" key="5">
    <source>
        <dbReference type="PROSITE" id="PS50968"/>
    </source>
</evidence>
<keyword evidence="2 4" id="KW-0450">Lipoyl</keyword>
<comment type="caution">
    <text evidence="6">The sequence shown here is derived from an EMBL/GenBank/DDBJ whole genome shotgun (WGS) entry which is preliminary data.</text>
</comment>
<accession>A0ABR2YMR9</accession>
<dbReference type="InterPro" id="IPR033753">
    <property type="entry name" value="GCV_H/Fam206"/>
</dbReference>
<sequence>MAIRQLASFAAQRTGLCWATPLSGQASTPLATALRAGWCKGFATVEEGFKYATSHEWAKIEGDTATIGISDFAQSELGDIVYVELPEVGSEVTKGENFGVVESVKAASDVYSPLSGEVVDTNQTLTEDPGKVNTEPFTDGWMIKVKLTDPSQADSLLDSAAYGKHCDENAH</sequence>
<dbReference type="CDD" id="cd06848">
    <property type="entry name" value="GCS_H"/>
    <property type="match status" value="1"/>
</dbReference>
<keyword evidence="3 4" id="KW-0809">Transit peptide</keyword>
<evidence type="ECO:0000256" key="2">
    <source>
        <dbReference type="ARBA" id="ARBA00022823"/>
    </source>
</evidence>
<dbReference type="PANTHER" id="PTHR11715:SF3">
    <property type="entry name" value="GLYCINE CLEAVAGE SYSTEM H PROTEIN-RELATED"/>
    <property type="match status" value="1"/>
</dbReference>
<dbReference type="HAMAP" id="MF_00272">
    <property type="entry name" value="GcvH"/>
    <property type="match status" value="1"/>
</dbReference>
<evidence type="ECO:0000313" key="6">
    <source>
        <dbReference type="EMBL" id="KAK9908201.1"/>
    </source>
</evidence>
<dbReference type="InterPro" id="IPR003016">
    <property type="entry name" value="2-oxoA_DH_lipoyl-BS"/>
</dbReference>
<comment type="similarity">
    <text evidence="1 4">Belongs to the GcvH family.</text>
</comment>
<dbReference type="NCBIfam" id="TIGR00527">
    <property type="entry name" value="gcvH"/>
    <property type="match status" value="1"/>
</dbReference>
<dbReference type="InterPro" id="IPR000089">
    <property type="entry name" value="Biotin_lipoyl"/>
</dbReference>
<comment type="subunit">
    <text evidence="4">The glycine cleavage system is composed of four proteins: P, T, L and H.</text>
</comment>
<evidence type="ECO:0000256" key="1">
    <source>
        <dbReference type="ARBA" id="ARBA00009249"/>
    </source>
</evidence>
<dbReference type="Proteomes" id="UP001491310">
    <property type="component" value="Unassembled WGS sequence"/>
</dbReference>
<dbReference type="Gene3D" id="2.40.50.100">
    <property type="match status" value="1"/>
</dbReference>
<comment type="function">
    <text evidence="4">The H protein shuttles the methylamine group of glycine from the P protein to the T protein.</text>
</comment>
<dbReference type="InterPro" id="IPR011053">
    <property type="entry name" value="Single_hybrid_motif"/>
</dbReference>
<organism evidence="6 7">
    <name type="scientific">Coccomyxa subellipsoidea</name>
    <dbReference type="NCBI Taxonomy" id="248742"/>
    <lineage>
        <taxon>Eukaryota</taxon>
        <taxon>Viridiplantae</taxon>
        <taxon>Chlorophyta</taxon>
        <taxon>core chlorophytes</taxon>
        <taxon>Trebouxiophyceae</taxon>
        <taxon>Trebouxiophyceae incertae sedis</taxon>
        <taxon>Coccomyxaceae</taxon>
        <taxon>Coccomyxa</taxon>
    </lineage>
</organism>
<name>A0ABR2YMR9_9CHLO</name>
<evidence type="ECO:0000256" key="3">
    <source>
        <dbReference type="ARBA" id="ARBA00022946"/>
    </source>
</evidence>
<dbReference type="PROSITE" id="PS00189">
    <property type="entry name" value="LIPOYL"/>
    <property type="match status" value="1"/>
</dbReference>
<dbReference type="EMBL" id="JALJOT010000008">
    <property type="protein sequence ID" value="KAK9908201.1"/>
    <property type="molecule type" value="Genomic_DNA"/>
</dbReference>